<reference evidence="6 7" key="1">
    <citation type="submission" date="2018-11" db="EMBL/GenBank/DDBJ databases">
        <title>Genome sequencing and assembly of Anaerosphaera sp. nov., GS7-6-2.</title>
        <authorList>
            <person name="Rettenmaier R."/>
            <person name="Liebl W."/>
            <person name="Zverlov V."/>
        </authorList>
    </citation>
    <scope>NUCLEOTIDE SEQUENCE [LARGE SCALE GENOMIC DNA]</scope>
    <source>
        <strain evidence="6 7">GS7-6-2</strain>
    </source>
</reference>
<dbReference type="Pfam" id="PF17954">
    <property type="entry name" value="Pirin_C_2"/>
    <property type="match status" value="1"/>
</dbReference>
<dbReference type="SUPFAM" id="SSF51182">
    <property type="entry name" value="RmlC-like cupins"/>
    <property type="match status" value="1"/>
</dbReference>
<dbReference type="AlphaFoldDB" id="A0A437S5H3"/>
<dbReference type="OrthoDB" id="321327at2"/>
<dbReference type="EMBL" id="RLIH01000012">
    <property type="protein sequence ID" value="RVU54259.1"/>
    <property type="molecule type" value="Genomic_DNA"/>
</dbReference>
<dbReference type="RefSeq" id="WP_127724937.1">
    <property type="nucleotide sequence ID" value="NZ_RLIH01000012.1"/>
</dbReference>
<keyword evidence="7" id="KW-1185">Reference proteome</keyword>
<dbReference type="Pfam" id="PF02678">
    <property type="entry name" value="Pirin"/>
    <property type="match status" value="1"/>
</dbReference>
<sequence length="234" mass="26752">MLKYIDSNNMGQSGSHWLKSIHHFSFSSYYNPDNMNFGVLRAINDDVLKPHSGFDTHNHKDMEILSYVVKGELTHKDSMSNKRTLSRGQVQYMSAGTGVSHSEHNLGKESLRFLQIWIYPDKKGYETNYGDLKFSWEERKDKWLAIASGDGNSKFPIQINSDVHIYVTEITEGKTLNFKIDKNRQAYLVQIEGHSTINSLNLKEGDALEIVEEELEISAKTNSHILIIEMAKPI</sequence>
<evidence type="ECO:0000259" key="5">
    <source>
        <dbReference type="Pfam" id="PF17954"/>
    </source>
</evidence>
<name>A0A437S5H3_9FIRM</name>
<feature type="binding site" evidence="2">
    <location>
        <position position="59"/>
    </location>
    <ligand>
        <name>Fe cation</name>
        <dbReference type="ChEBI" id="CHEBI:24875"/>
    </ligand>
</feature>
<dbReference type="PANTHER" id="PTHR43212">
    <property type="entry name" value="QUERCETIN 2,3-DIOXYGENASE"/>
    <property type="match status" value="1"/>
</dbReference>
<feature type="binding site" evidence="2">
    <location>
        <position position="57"/>
    </location>
    <ligand>
        <name>Fe cation</name>
        <dbReference type="ChEBI" id="CHEBI:24875"/>
    </ligand>
</feature>
<keyword evidence="2" id="KW-0479">Metal-binding</keyword>
<dbReference type="InterPro" id="IPR003829">
    <property type="entry name" value="Pirin_N_dom"/>
</dbReference>
<dbReference type="GO" id="GO:0046872">
    <property type="term" value="F:metal ion binding"/>
    <property type="evidence" value="ECO:0007669"/>
    <property type="project" value="UniProtKB-KW"/>
</dbReference>
<evidence type="ECO:0000256" key="2">
    <source>
        <dbReference type="PIRSR" id="PIRSR006232-1"/>
    </source>
</evidence>
<comment type="caution">
    <text evidence="6">The sequence shown here is derived from an EMBL/GenBank/DDBJ whole genome shotgun (WGS) entry which is preliminary data.</text>
</comment>
<dbReference type="InterPro" id="IPR012093">
    <property type="entry name" value="Pirin"/>
</dbReference>
<evidence type="ECO:0000256" key="1">
    <source>
        <dbReference type="ARBA" id="ARBA00008416"/>
    </source>
</evidence>
<dbReference type="InterPro" id="IPR014710">
    <property type="entry name" value="RmlC-like_jellyroll"/>
</dbReference>
<comment type="cofactor">
    <cofactor evidence="2">
        <name>Fe cation</name>
        <dbReference type="ChEBI" id="CHEBI:24875"/>
    </cofactor>
    <text evidence="2">Binds 1 Fe cation per subunit.</text>
</comment>
<proteinExistence type="inferred from homology"/>
<protein>
    <submittedName>
        <fullName evidence="6">Pirin family protein</fullName>
    </submittedName>
</protein>
<dbReference type="InterPro" id="IPR011051">
    <property type="entry name" value="RmlC_Cupin_sf"/>
</dbReference>
<gene>
    <name evidence="6" type="ORF">EF514_08125</name>
</gene>
<feature type="binding site" evidence="2">
    <location>
        <position position="101"/>
    </location>
    <ligand>
        <name>Fe cation</name>
        <dbReference type="ChEBI" id="CHEBI:24875"/>
    </ligand>
</feature>
<dbReference type="PANTHER" id="PTHR43212:SF3">
    <property type="entry name" value="QUERCETIN 2,3-DIOXYGENASE"/>
    <property type="match status" value="1"/>
</dbReference>
<accession>A0A437S5H3</accession>
<dbReference type="InterPro" id="IPR041602">
    <property type="entry name" value="Quercetinase_C"/>
</dbReference>
<dbReference type="PIRSF" id="PIRSF006232">
    <property type="entry name" value="Pirin"/>
    <property type="match status" value="1"/>
</dbReference>
<keyword evidence="2" id="KW-0408">Iron</keyword>
<organism evidence="6 7">
    <name type="scientific">Anaerosphaera multitolerans</name>
    <dbReference type="NCBI Taxonomy" id="2487351"/>
    <lineage>
        <taxon>Bacteria</taxon>
        <taxon>Bacillati</taxon>
        <taxon>Bacillota</taxon>
        <taxon>Tissierellia</taxon>
        <taxon>Tissierellales</taxon>
        <taxon>Peptoniphilaceae</taxon>
        <taxon>Anaerosphaera</taxon>
    </lineage>
</organism>
<evidence type="ECO:0000259" key="4">
    <source>
        <dbReference type="Pfam" id="PF02678"/>
    </source>
</evidence>
<comment type="similarity">
    <text evidence="1 3">Belongs to the pirin family.</text>
</comment>
<feature type="binding site" evidence="2">
    <location>
        <position position="103"/>
    </location>
    <ligand>
        <name>Fe cation</name>
        <dbReference type="ChEBI" id="CHEBI:24875"/>
    </ligand>
</feature>
<evidence type="ECO:0000256" key="3">
    <source>
        <dbReference type="RuleBase" id="RU003457"/>
    </source>
</evidence>
<evidence type="ECO:0000313" key="6">
    <source>
        <dbReference type="EMBL" id="RVU54259.1"/>
    </source>
</evidence>
<feature type="domain" description="Pirin N-terminal" evidence="4">
    <location>
        <begin position="12"/>
        <end position="118"/>
    </location>
</feature>
<dbReference type="Proteomes" id="UP000288812">
    <property type="component" value="Unassembled WGS sequence"/>
</dbReference>
<dbReference type="Gene3D" id="2.60.120.10">
    <property type="entry name" value="Jelly Rolls"/>
    <property type="match status" value="2"/>
</dbReference>
<evidence type="ECO:0000313" key="7">
    <source>
        <dbReference type="Proteomes" id="UP000288812"/>
    </source>
</evidence>
<dbReference type="CDD" id="cd02910">
    <property type="entry name" value="cupin_Yhhw_N"/>
    <property type="match status" value="1"/>
</dbReference>
<feature type="domain" description="Quercetin 2,3-dioxygenase C-terminal cupin" evidence="5">
    <location>
        <begin position="146"/>
        <end position="230"/>
    </location>
</feature>